<feature type="domain" description="ORC6 first cyclin-like" evidence="6">
    <location>
        <begin position="13"/>
        <end position="97"/>
    </location>
</feature>
<dbReference type="GO" id="GO:0005664">
    <property type="term" value="C:nuclear origin of replication recognition complex"/>
    <property type="evidence" value="ECO:0007669"/>
    <property type="project" value="InterPro"/>
</dbReference>
<dbReference type="EMBL" id="ML119645">
    <property type="protein sequence ID" value="RPA87996.1"/>
    <property type="molecule type" value="Genomic_DNA"/>
</dbReference>
<protein>
    <recommendedName>
        <fullName evidence="6">ORC6 first cyclin-like domain-containing protein</fullName>
    </recommendedName>
</protein>
<dbReference type="STRING" id="1160509.A0A3N4IQC7"/>
<keyword evidence="3" id="KW-0235">DNA replication</keyword>
<dbReference type="GO" id="GO:0003677">
    <property type="term" value="F:DNA binding"/>
    <property type="evidence" value="ECO:0007669"/>
    <property type="project" value="UniProtKB-KW"/>
</dbReference>
<evidence type="ECO:0000256" key="3">
    <source>
        <dbReference type="ARBA" id="ARBA00022705"/>
    </source>
</evidence>
<evidence type="ECO:0000256" key="1">
    <source>
        <dbReference type="ARBA" id="ARBA00004123"/>
    </source>
</evidence>
<evidence type="ECO:0000256" key="5">
    <source>
        <dbReference type="ARBA" id="ARBA00023242"/>
    </source>
</evidence>
<evidence type="ECO:0000259" key="6">
    <source>
        <dbReference type="Pfam" id="PF05460"/>
    </source>
</evidence>
<comment type="similarity">
    <text evidence="2">Belongs to the ORC6 family.</text>
</comment>
<dbReference type="AlphaFoldDB" id="A0A3N4IQC7"/>
<reference evidence="7 8" key="1">
    <citation type="journal article" date="2018" name="Nat. Ecol. Evol.">
        <title>Pezizomycetes genomes reveal the molecular basis of ectomycorrhizal truffle lifestyle.</title>
        <authorList>
            <person name="Murat C."/>
            <person name="Payen T."/>
            <person name="Noel B."/>
            <person name="Kuo A."/>
            <person name="Morin E."/>
            <person name="Chen J."/>
            <person name="Kohler A."/>
            <person name="Krizsan K."/>
            <person name="Balestrini R."/>
            <person name="Da Silva C."/>
            <person name="Montanini B."/>
            <person name="Hainaut M."/>
            <person name="Levati E."/>
            <person name="Barry K.W."/>
            <person name="Belfiori B."/>
            <person name="Cichocki N."/>
            <person name="Clum A."/>
            <person name="Dockter R.B."/>
            <person name="Fauchery L."/>
            <person name="Guy J."/>
            <person name="Iotti M."/>
            <person name="Le Tacon F."/>
            <person name="Lindquist E.A."/>
            <person name="Lipzen A."/>
            <person name="Malagnac F."/>
            <person name="Mello A."/>
            <person name="Molinier V."/>
            <person name="Miyauchi S."/>
            <person name="Poulain J."/>
            <person name="Riccioni C."/>
            <person name="Rubini A."/>
            <person name="Sitrit Y."/>
            <person name="Splivallo R."/>
            <person name="Traeger S."/>
            <person name="Wang M."/>
            <person name="Zifcakova L."/>
            <person name="Wipf D."/>
            <person name="Zambonelli A."/>
            <person name="Paolocci F."/>
            <person name="Nowrousian M."/>
            <person name="Ottonello S."/>
            <person name="Baldrian P."/>
            <person name="Spatafora J.W."/>
            <person name="Henrissat B."/>
            <person name="Nagy L.G."/>
            <person name="Aury J.M."/>
            <person name="Wincker P."/>
            <person name="Grigoriev I.V."/>
            <person name="Bonfante P."/>
            <person name="Martin F.M."/>
        </authorList>
    </citation>
    <scope>NUCLEOTIDE SEQUENCE [LARGE SCALE GENOMIC DNA]</scope>
    <source>
        <strain evidence="7 8">RN42</strain>
    </source>
</reference>
<dbReference type="OrthoDB" id="5367324at2759"/>
<keyword evidence="5" id="KW-0539">Nucleus</keyword>
<evidence type="ECO:0000256" key="2">
    <source>
        <dbReference type="ARBA" id="ARBA00010840"/>
    </source>
</evidence>
<gene>
    <name evidence="7" type="ORF">BJ508DRAFT_409916</name>
</gene>
<proteinExistence type="inferred from homology"/>
<evidence type="ECO:0000256" key="4">
    <source>
        <dbReference type="ARBA" id="ARBA00023125"/>
    </source>
</evidence>
<dbReference type="Proteomes" id="UP000275078">
    <property type="component" value="Unassembled WGS sequence"/>
</dbReference>
<organism evidence="7 8">
    <name type="scientific">Ascobolus immersus RN42</name>
    <dbReference type="NCBI Taxonomy" id="1160509"/>
    <lineage>
        <taxon>Eukaryota</taxon>
        <taxon>Fungi</taxon>
        <taxon>Dikarya</taxon>
        <taxon>Ascomycota</taxon>
        <taxon>Pezizomycotina</taxon>
        <taxon>Pezizomycetes</taxon>
        <taxon>Pezizales</taxon>
        <taxon>Ascobolaceae</taxon>
        <taxon>Ascobolus</taxon>
    </lineage>
</organism>
<accession>A0A3N4IQC7</accession>
<comment type="subcellular location">
    <subcellularLocation>
        <location evidence="1">Nucleus</location>
    </subcellularLocation>
</comment>
<evidence type="ECO:0000313" key="7">
    <source>
        <dbReference type="EMBL" id="RPA87996.1"/>
    </source>
</evidence>
<sequence>MASSAHFEQTILSIIPTATSDIPEKLIATARALFVQSKQKIVSLKPTEEPARIYICCHIACERLRAKLDLPPVKATRPPVPKRTYTNLYKYFDEALIDAPVRNRGRPAANAKSKVPKDIQAAIHNLCEKLDTPKAEQHVIAGIDYVLGTLKGDQDEDDLVGWIVLAYVVTITKLDPKTRTDADKKRLVRNTIEGLGKLGNGIGQTRALALTAKYEDEAQDWKWVQNIPLGGGTGGTVKGAKKRKRQTGESGIGRMIQDRVDFLSERRIANFEQWREMILAQVVAAEREALGHESNPTQQRSVVEAN</sequence>
<keyword evidence="8" id="KW-1185">Reference proteome</keyword>
<keyword evidence="4" id="KW-0238">DNA-binding</keyword>
<evidence type="ECO:0000313" key="8">
    <source>
        <dbReference type="Proteomes" id="UP000275078"/>
    </source>
</evidence>
<dbReference type="Pfam" id="PF05460">
    <property type="entry name" value="ORC6"/>
    <property type="match status" value="1"/>
</dbReference>
<name>A0A3N4IQC7_ASCIM</name>
<dbReference type="GO" id="GO:0006260">
    <property type="term" value="P:DNA replication"/>
    <property type="evidence" value="ECO:0007669"/>
    <property type="project" value="UniProtKB-KW"/>
</dbReference>
<dbReference type="InterPro" id="IPR008721">
    <property type="entry name" value="ORC6_cyclin_first"/>
</dbReference>